<accession>A0A846MYF5</accession>
<feature type="signal peptide" evidence="1">
    <location>
        <begin position="1"/>
        <end position="20"/>
    </location>
</feature>
<evidence type="ECO:0008006" key="4">
    <source>
        <dbReference type="Google" id="ProtNLM"/>
    </source>
</evidence>
<comment type="caution">
    <text evidence="2">The sequence shown here is derived from an EMBL/GenBank/DDBJ whole genome shotgun (WGS) entry which is preliminary data.</text>
</comment>
<keyword evidence="1" id="KW-0732">Signal</keyword>
<feature type="chain" id="PRO_5032773986" description="DUF1223 domain-containing protein" evidence="1">
    <location>
        <begin position="21"/>
        <end position="274"/>
    </location>
</feature>
<evidence type="ECO:0000313" key="3">
    <source>
        <dbReference type="Proteomes" id="UP000570514"/>
    </source>
</evidence>
<sequence length="274" mass="28862">MKSLLAALSFVALAAAAAVAGPVRPVVVEVYTAQGCNTCQASNAMAAKLAQKPGVLVLSLPVTYWDMFGWKDTLANEDNTRRQKAYAAALRRGGVYTPQMIIDGVRDVPATRADAVGYALEMALMARDEGAPAEAGPAMVRREGPLVAVAATRVRNSGSNTWSVGVNLSKMPEGLRVAVDRAPERRRLDATVWLFRVKTNATVRITGGESAGQTVAYKNVVTGIQNLGNWHGDAHAFAVPSPAGKVAPYDAVAVVVQQGGFGRVVGSSLQPITY</sequence>
<dbReference type="Pfam" id="PF06764">
    <property type="entry name" value="DUF1223"/>
    <property type="match status" value="2"/>
</dbReference>
<gene>
    <name evidence="2" type="ORF">FHS83_001982</name>
</gene>
<dbReference type="AlphaFoldDB" id="A0A846MYF5"/>
<dbReference type="PANTHER" id="PTHR36057">
    <property type="match status" value="1"/>
</dbReference>
<reference evidence="2 3" key="1">
    <citation type="submission" date="2020-03" db="EMBL/GenBank/DDBJ databases">
        <title>Genomic Encyclopedia of Type Strains, Phase IV (KMG-IV): sequencing the most valuable type-strain genomes for metagenomic binning, comparative biology and taxonomic classification.</title>
        <authorList>
            <person name="Goeker M."/>
        </authorList>
    </citation>
    <scope>NUCLEOTIDE SEQUENCE [LARGE SCALE GENOMIC DNA]</scope>
    <source>
        <strain evidence="2 3">DSM 19867</strain>
    </source>
</reference>
<dbReference type="RefSeq" id="WP_167082819.1">
    <property type="nucleotide sequence ID" value="NZ_BAAADC010000001.1"/>
</dbReference>
<evidence type="ECO:0000256" key="1">
    <source>
        <dbReference type="SAM" id="SignalP"/>
    </source>
</evidence>
<dbReference type="PANTHER" id="PTHR36057:SF1">
    <property type="entry name" value="LIPOPROTEIN LIPID ATTACHMENT SITE-LIKE PROTEIN, PUTATIVE (DUF1223)-RELATED"/>
    <property type="match status" value="1"/>
</dbReference>
<protein>
    <recommendedName>
        <fullName evidence="4">DUF1223 domain-containing protein</fullName>
    </recommendedName>
</protein>
<dbReference type="EMBL" id="JAASRM010000001">
    <property type="protein sequence ID" value="NIK88664.1"/>
    <property type="molecule type" value="Genomic_DNA"/>
</dbReference>
<name>A0A846MYF5_9PROT</name>
<dbReference type="InterPro" id="IPR010634">
    <property type="entry name" value="DUF1223"/>
</dbReference>
<dbReference type="Proteomes" id="UP000570514">
    <property type="component" value="Unassembled WGS sequence"/>
</dbReference>
<organism evidence="2 3">
    <name type="scientific">Rhizomicrobium palustre</name>
    <dbReference type="NCBI Taxonomy" id="189966"/>
    <lineage>
        <taxon>Bacteria</taxon>
        <taxon>Pseudomonadati</taxon>
        <taxon>Pseudomonadota</taxon>
        <taxon>Alphaproteobacteria</taxon>
        <taxon>Micropepsales</taxon>
        <taxon>Micropepsaceae</taxon>
        <taxon>Rhizomicrobium</taxon>
    </lineage>
</organism>
<evidence type="ECO:0000313" key="2">
    <source>
        <dbReference type="EMBL" id="NIK88664.1"/>
    </source>
</evidence>
<dbReference type="SUPFAM" id="SSF52833">
    <property type="entry name" value="Thioredoxin-like"/>
    <property type="match status" value="2"/>
</dbReference>
<proteinExistence type="predicted"/>
<keyword evidence="3" id="KW-1185">Reference proteome</keyword>
<dbReference type="InterPro" id="IPR036249">
    <property type="entry name" value="Thioredoxin-like_sf"/>
</dbReference>